<proteinExistence type="predicted"/>
<accession>A0A318J5P8</accession>
<name>A0A318J5P8_9BURK</name>
<gene>
    <name evidence="2" type="ORF">DFR42_105130</name>
</gene>
<dbReference type="Proteomes" id="UP000247792">
    <property type="component" value="Unassembled WGS sequence"/>
</dbReference>
<dbReference type="AlphaFoldDB" id="A0A318J5P8"/>
<evidence type="ECO:0000313" key="3">
    <source>
        <dbReference type="Proteomes" id="UP000247792"/>
    </source>
</evidence>
<feature type="domain" description="DUF1843" evidence="1">
    <location>
        <begin position="13"/>
        <end position="57"/>
    </location>
</feature>
<evidence type="ECO:0000259" key="1">
    <source>
        <dbReference type="Pfam" id="PF08898"/>
    </source>
</evidence>
<protein>
    <submittedName>
        <fullName evidence="2">Uncharacterized protein DUF1843</fullName>
    </submittedName>
</protein>
<dbReference type="RefSeq" id="WP_245936993.1">
    <property type="nucleotide sequence ID" value="NZ_QJKB01000005.1"/>
</dbReference>
<organism evidence="2 3">
    <name type="scientific">Undibacterium pigrum</name>
    <dbReference type="NCBI Taxonomy" id="401470"/>
    <lineage>
        <taxon>Bacteria</taxon>
        <taxon>Pseudomonadati</taxon>
        <taxon>Pseudomonadota</taxon>
        <taxon>Betaproteobacteria</taxon>
        <taxon>Burkholderiales</taxon>
        <taxon>Oxalobacteraceae</taxon>
        <taxon>Undibacterium</taxon>
    </lineage>
</organism>
<dbReference type="InterPro" id="IPR014994">
    <property type="entry name" value="DUF1843"/>
</dbReference>
<evidence type="ECO:0000313" key="2">
    <source>
        <dbReference type="EMBL" id="PXX42472.1"/>
    </source>
</evidence>
<comment type="caution">
    <text evidence="2">The sequence shown here is derived from an EMBL/GenBank/DDBJ whole genome shotgun (WGS) entry which is preliminary data.</text>
</comment>
<keyword evidence="3" id="KW-1185">Reference proteome</keyword>
<reference evidence="2 3" key="1">
    <citation type="submission" date="2018-05" db="EMBL/GenBank/DDBJ databases">
        <title>Genomic Encyclopedia of Type Strains, Phase IV (KMG-IV): sequencing the most valuable type-strain genomes for metagenomic binning, comparative biology and taxonomic classification.</title>
        <authorList>
            <person name="Goeker M."/>
        </authorList>
    </citation>
    <scope>NUCLEOTIDE SEQUENCE [LARGE SCALE GENOMIC DNA]</scope>
    <source>
        <strain evidence="2 3">DSM 19792</strain>
    </source>
</reference>
<dbReference type="Pfam" id="PF08898">
    <property type="entry name" value="DUF1843"/>
    <property type="match status" value="2"/>
</dbReference>
<dbReference type="EMBL" id="QJKB01000005">
    <property type="protein sequence ID" value="PXX42472.1"/>
    <property type="molecule type" value="Genomic_DNA"/>
</dbReference>
<sequence>MTTSKESYGGFIPLYAVAMSDAIASGDAAKMSAARDAAFSHLAAAADVARLLPELESAIKSKGGVIRPLYAVTIQDAVARGDQVEIARIKSELASYGNLLGGASNSAAAFHPVTPYGVAIQDAQARGDQAEVDRLKELAQSLLAQLNAGK</sequence>
<feature type="domain" description="DUF1843" evidence="1">
    <location>
        <begin position="115"/>
        <end position="145"/>
    </location>
</feature>